<keyword evidence="1" id="KW-1133">Transmembrane helix</keyword>
<evidence type="ECO:0000313" key="3">
    <source>
        <dbReference type="Proteomes" id="UP000887540"/>
    </source>
</evidence>
<reference evidence="4" key="1">
    <citation type="submission" date="2022-11" db="UniProtKB">
        <authorList>
            <consortium name="WormBaseParasite"/>
        </authorList>
    </citation>
    <scope>IDENTIFICATION</scope>
</reference>
<feature type="transmembrane region" description="Helical" evidence="1">
    <location>
        <begin position="69"/>
        <end position="87"/>
    </location>
</feature>
<protein>
    <submittedName>
        <fullName evidence="4">7TM GPCR serpentine receptor class x (Srx) domain-containing protein</fullName>
    </submittedName>
</protein>
<proteinExistence type="predicted"/>
<keyword evidence="1" id="KW-0472">Membrane</keyword>
<feature type="domain" description="7TM GPCR serpentine receptor class x (Srx)" evidence="2">
    <location>
        <begin position="6"/>
        <end position="81"/>
    </location>
</feature>
<dbReference type="Gene3D" id="1.20.1070.10">
    <property type="entry name" value="Rhodopsin 7-helix transmembrane proteins"/>
    <property type="match status" value="1"/>
</dbReference>
<dbReference type="InterPro" id="IPR019430">
    <property type="entry name" value="7TM_GPCR_serpentine_rcpt_Srx"/>
</dbReference>
<evidence type="ECO:0000313" key="4">
    <source>
        <dbReference type="WBParaSite" id="ACRNAN_scaffold2520.g19599.t1"/>
    </source>
</evidence>
<evidence type="ECO:0000259" key="2">
    <source>
        <dbReference type="Pfam" id="PF10328"/>
    </source>
</evidence>
<keyword evidence="1" id="KW-0812">Transmembrane</keyword>
<keyword evidence="3" id="KW-1185">Reference proteome</keyword>
<dbReference type="Pfam" id="PF10328">
    <property type="entry name" value="7TM_GPCR_Srx"/>
    <property type="match status" value="1"/>
</dbReference>
<feature type="transmembrane region" description="Helical" evidence="1">
    <location>
        <begin position="31"/>
        <end position="57"/>
    </location>
</feature>
<dbReference type="Proteomes" id="UP000887540">
    <property type="component" value="Unplaced"/>
</dbReference>
<accession>A0A914DHZ5</accession>
<organism evidence="3 4">
    <name type="scientific">Acrobeloides nanus</name>
    <dbReference type="NCBI Taxonomy" id="290746"/>
    <lineage>
        <taxon>Eukaryota</taxon>
        <taxon>Metazoa</taxon>
        <taxon>Ecdysozoa</taxon>
        <taxon>Nematoda</taxon>
        <taxon>Chromadorea</taxon>
        <taxon>Rhabditida</taxon>
        <taxon>Tylenchina</taxon>
        <taxon>Cephalobomorpha</taxon>
        <taxon>Cephaloboidea</taxon>
        <taxon>Cephalobidae</taxon>
        <taxon>Acrobeloides</taxon>
    </lineage>
</organism>
<dbReference type="AlphaFoldDB" id="A0A914DHZ5"/>
<dbReference type="SUPFAM" id="SSF81321">
    <property type="entry name" value="Family A G protein-coupled receptor-like"/>
    <property type="match status" value="1"/>
</dbReference>
<sequence>MLLHLMYIGVCLARGECLGGDLINTVLMTLAVYSCYMCMLLNLFVAWNRFAAVFFYLKYDKLFNRRMFIFYYASALILSAIANIPGWKYGMKFVSRCQKIIFGDLKAEYLA</sequence>
<evidence type="ECO:0000256" key="1">
    <source>
        <dbReference type="SAM" id="Phobius"/>
    </source>
</evidence>
<name>A0A914DHZ5_9BILA</name>
<dbReference type="WBParaSite" id="ACRNAN_scaffold2520.g19599.t1">
    <property type="protein sequence ID" value="ACRNAN_scaffold2520.g19599.t1"/>
    <property type="gene ID" value="ACRNAN_scaffold2520.g19599"/>
</dbReference>